<dbReference type="EMBL" id="RCCT01000010">
    <property type="protein sequence ID" value="RLJ97951.1"/>
    <property type="molecule type" value="Genomic_DNA"/>
</dbReference>
<dbReference type="RefSeq" id="WP_010438747.1">
    <property type="nucleotide sequence ID" value="NZ_AEYW01000005.1"/>
</dbReference>
<dbReference type="InterPro" id="IPR036249">
    <property type="entry name" value="Thioredoxin-like_sf"/>
</dbReference>
<keyword evidence="3" id="KW-1185">Reference proteome</keyword>
<dbReference type="PROSITE" id="PS51352">
    <property type="entry name" value="THIOREDOXIN_2"/>
    <property type="match status" value="1"/>
</dbReference>
<dbReference type="InterPro" id="IPR013766">
    <property type="entry name" value="Thioredoxin_domain"/>
</dbReference>
<proteinExistence type="predicted"/>
<reference evidence="2 3" key="1">
    <citation type="submission" date="2018-10" db="EMBL/GenBank/DDBJ databases">
        <title>Genomic Encyclopedia of Archaeal and Bacterial Type Strains, Phase II (KMG-II): from individual species to whole genera.</title>
        <authorList>
            <person name="Goeker M."/>
        </authorList>
    </citation>
    <scope>NUCLEOTIDE SEQUENCE [LARGE SCALE GENOMIC DNA]</scope>
    <source>
        <strain evidence="2 3">DSM 29317</strain>
    </source>
</reference>
<dbReference type="GO" id="GO:0016491">
    <property type="term" value="F:oxidoreductase activity"/>
    <property type="evidence" value="ECO:0007669"/>
    <property type="project" value="InterPro"/>
</dbReference>
<dbReference type="GO" id="GO:0016209">
    <property type="term" value="F:antioxidant activity"/>
    <property type="evidence" value="ECO:0007669"/>
    <property type="project" value="InterPro"/>
</dbReference>
<dbReference type="OrthoDB" id="9809746at2"/>
<feature type="domain" description="Thioredoxin" evidence="1">
    <location>
        <begin position="2"/>
        <end position="162"/>
    </location>
</feature>
<protein>
    <submittedName>
        <fullName evidence="2">Peroxiredoxin</fullName>
    </submittedName>
</protein>
<dbReference type="SUPFAM" id="SSF52833">
    <property type="entry name" value="Thioredoxin-like"/>
    <property type="match status" value="1"/>
</dbReference>
<comment type="caution">
    <text evidence="2">The sequence shown here is derived from an EMBL/GenBank/DDBJ whole genome shotgun (WGS) entry which is preliminary data.</text>
</comment>
<evidence type="ECO:0000313" key="3">
    <source>
        <dbReference type="Proteomes" id="UP000271700"/>
    </source>
</evidence>
<dbReference type="Gene3D" id="3.40.30.10">
    <property type="entry name" value="Glutaredoxin"/>
    <property type="match status" value="1"/>
</dbReference>
<name>A0A497YRB9_9RHOB</name>
<dbReference type="InterPro" id="IPR000866">
    <property type="entry name" value="AhpC/TSA"/>
</dbReference>
<gene>
    <name evidence="2" type="ORF">CLV75_4296</name>
</gene>
<organism evidence="2 3">
    <name type="scientific">Ruegeria conchae</name>
    <dbReference type="NCBI Taxonomy" id="981384"/>
    <lineage>
        <taxon>Bacteria</taxon>
        <taxon>Pseudomonadati</taxon>
        <taxon>Pseudomonadota</taxon>
        <taxon>Alphaproteobacteria</taxon>
        <taxon>Rhodobacterales</taxon>
        <taxon>Roseobacteraceae</taxon>
        <taxon>Ruegeria</taxon>
    </lineage>
</organism>
<sequence>MLTPGNPAPSLKIETVGHGTFDLERDTGENGTLVIQYRGLHCPICIRQMGEVEAALGDFAELGVEVIMITTDAGERAAETVEKAGVSKLRVGYGLSMADARDVWGLNISVAREGSAEPALFAEPGHFYIKPDQTLYYVWQQTTPFARPTMSDIVGGLKFTLANNYPARGTYTGAL</sequence>
<evidence type="ECO:0000313" key="2">
    <source>
        <dbReference type="EMBL" id="RLJ97951.1"/>
    </source>
</evidence>
<dbReference type="Pfam" id="PF00578">
    <property type="entry name" value="AhpC-TSA"/>
    <property type="match status" value="1"/>
</dbReference>
<dbReference type="AlphaFoldDB" id="A0A497YRB9"/>
<evidence type="ECO:0000259" key="1">
    <source>
        <dbReference type="PROSITE" id="PS51352"/>
    </source>
</evidence>
<dbReference type="Proteomes" id="UP000271700">
    <property type="component" value="Unassembled WGS sequence"/>
</dbReference>
<dbReference type="STRING" id="981384.GCA_000192475_03591"/>
<accession>A0A497YRB9</accession>